<name>A0A1Z4N5Z5_9CYAN</name>
<dbReference type="InterPro" id="IPR041685">
    <property type="entry name" value="AAA_GajA/Old/RecF-like"/>
</dbReference>
<dbReference type="InterPro" id="IPR051396">
    <property type="entry name" value="Bact_Antivir_Def_Nuclease"/>
</dbReference>
<dbReference type="RefSeq" id="WP_096580489.1">
    <property type="nucleotide sequence ID" value="NZ_CAWNJS010000001.1"/>
</dbReference>
<proteinExistence type="predicted"/>
<keyword evidence="3" id="KW-1185">Reference proteome</keyword>
<evidence type="ECO:0000259" key="1">
    <source>
        <dbReference type="Pfam" id="PF13175"/>
    </source>
</evidence>
<evidence type="ECO:0000313" key="3">
    <source>
        <dbReference type="Proteomes" id="UP000218785"/>
    </source>
</evidence>
<dbReference type="SUPFAM" id="SSF52540">
    <property type="entry name" value="P-loop containing nucleoside triphosphate hydrolases"/>
    <property type="match status" value="1"/>
</dbReference>
<dbReference type="Proteomes" id="UP000218785">
    <property type="component" value="Chromosome"/>
</dbReference>
<dbReference type="PANTHER" id="PTHR43581">
    <property type="entry name" value="ATP/GTP PHOSPHATASE"/>
    <property type="match status" value="1"/>
</dbReference>
<protein>
    <recommendedName>
        <fullName evidence="1">Endonuclease GajA/Old nuclease/RecF-like AAA domain-containing protein</fullName>
    </recommendedName>
</protein>
<dbReference type="Pfam" id="PF13175">
    <property type="entry name" value="AAA_15"/>
    <property type="match status" value="1"/>
</dbReference>
<dbReference type="EMBL" id="AP018248">
    <property type="protein sequence ID" value="BAZ01127.1"/>
    <property type="molecule type" value="Genomic_DNA"/>
</dbReference>
<feature type="domain" description="Endonuclease GajA/Old nuclease/RecF-like AAA" evidence="1">
    <location>
        <begin position="1"/>
        <end position="464"/>
    </location>
</feature>
<gene>
    <name evidence="2" type="ORF">NIES37_51250</name>
</gene>
<dbReference type="AlphaFoldDB" id="A0A1Z4N5Z5"/>
<evidence type="ECO:0000313" key="2">
    <source>
        <dbReference type="EMBL" id="BAZ01127.1"/>
    </source>
</evidence>
<sequence>MITEIELQNVRIFEGSGWKFPLLPLSVICGTNSAGKSTILKTILLLRQSQSVRESYGVIEGKLRLVGNQVDLGSYSSFVSNNETRNDVGIALTIKDEMPIDYYQRLLKINAKDIDGNSLEESKEIDYQLKSHFTFGIVNRRRKKSKISTLQVIENNDVSASFTPQAILKKACFEIIVQEENLLSWYVEYVNKESDNPSYEIIIPQKFFKDTIGAQRLHPKRRNKSNVIFETAHPGILPSTMIAKERQQKKEGESNIEEKSRWLFVSMPPIIREAIYDLNKALSDIHYIGPLRSSPQRYYLSYLESASNIDPTGASLPYILREKEIYKSSVWNVAPCQKSPAKKEPLSKALNSWLYYLRVGEKPPKNIEDTEIEIHTTGDLVVELKIRSATSGKSYSLADSGFGYSQVLPIVVKGLLADRGSVLIIEQPELHLNPALQVRLADFFIAMIIAGKQILIETHSEHIVNAIRVLTAEDESGELAGKCSISFIDTQSEQPIVHELSIKSDGTIPDLPRHFFGEAISLSGRLLRAQKRFRTKVDI</sequence>
<accession>A0A1Z4N5Z5</accession>
<dbReference type="InterPro" id="IPR027417">
    <property type="entry name" value="P-loop_NTPase"/>
</dbReference>
<reference evidence="2 3" key="1">
    <citation type="submission" date="2017-06" db="EMBL/GenBank/DDBJ databases">
        <title>Genome sequencing of cyanobaciteial culture collection at National Institute for Environmental Studies (NIES).</title>
        <authorList>
            <person name="Hirose Y."/>
            <person name="Shimura Y."/>
            <person name="Fujisawa T."/>
            <person name="Nakamura Y."/>
            <person name="Kawachi M."/>
        </authorList>
    </citation>
    <scope>NUCLEOTIDE SEQUENCE [LARGE SCALE GENOMIC DNA]</scope>
    <source>
        <strain evidence="2 3">NIES-37</strain>
    </source>
</reference>
<dbReference type="Gene3D" id="3.40.50.300">
    <property type="entry name" value="P-loop containing nucleotide triphosphate hydrolases"/>
    <property type="match status" value="1"/>
</dbReference>
<dbReference type="KEGG" id="ttq:NIES37_51250"/>
<organism evidence="2 3">
    <name type="scientific">Tolypothrix tenuis PCC 7101</name>
    <dbReference type="NCBI Taxonomy" id="231146"/>
    <lineage>
        <taxon>Bacteria</taxon>
        <taxon>Bacillati</taxon>
        <taxon>Cyanobacteriota</taxon>
        <taxon>Cyanophyceae</taxon>
        <taxon>Nostocales</taxon>
        <taxon>Tolypothrichaceae</taxon>
        <taxon>Tolypothrix</taxon>
    </lineage>
</organism>
<dbReference type="PANTHER" id="PTHR43581:SF2">
    <property type="entry name" value="EXCINUCLEASE ATPASE SUBUNIT"/>
    <property type="match status" value="1"/>
</dbReference>